<feature type="region of interest" description="Disordered" evidence="1">
    <location>
        <begin position="1"/>
        <end position="62"/>
    </location>
</feature>
<evidence type="ECO:0000256" key="1">
    <source>
        <dbReference type="SAM" id="MobiDB-lite"/>
    </source>
</evidence>
<protein>
    <recommendedName>
        <fullName evidence="2">SH3b domain-containing protein</fullName>
    </recommendedName>
</protein>
<dbReference type="EMBL" id="CADCSU010000167">
    <property type="protein sequence ID" value="CAA9202938.1"/>
    <property type="molecule type" value="Genomic_DNA"/>
</dbReference>
<evidence type="ECO:0000313" key="3">
    <source>
        <dbReference type="EMBL" id="CAA9202938.1"/>
    </source>
</evidence>
<dbReference type="SMART" id="SM00287">
    <property type="entry name" value="SH3b"/>
    <property type="match status" value="1"/>
</dbReference>
<reference evidence="3 4" key="1">
    <citation type="submission" date="2020-02" db="EMBL/GenBank/DDBJ databases">
        <authorList>
            <person name="Criscuolo A."/>
        </authorList>
    </citation>
    <scope>NUCLEOTIDE SEQUENCE [LARGE SCALE GENOMIC DNA]</scope>
    <source>
        <strain evidence="3">CIP105534</strain>
    </source>
</reference>
<dbReference type="AlphaFoldDB" id="A0A6J4GVM0"/>
<keyword evidence="4" id="KW-1185">Reference proteome</keyword>
<dbReference type="PROSITE" id="PS51781">
    <property type="entry name" value="SH3B"/>
    <property type="match status" value="1"/>
</dbReference>
<gene>
    <name evidence="3" type="ORF">FLA105534_04335</name>
</gene>
<proteinExistence type="predicted"/>
<evidence type="ECO:0000313" key="4">
    <source>
        <dbReference type="Proteomes" id="UP000479938"/>
    </source>
</evidence>
<organism evidence="3 4">
    <name type="scientific">Flavobacterium bizetiae</name>
    <dbReference type="NCBI Taxonomy" id="2704140"/>
    <lineage>
        <taxon>Bacteria</taxon>
        <taxon>Pseudomonadati</taxon>
        <taxon>Bacteroidota</taxon>
        <taxon>Flavobacteriia</taxon>
        <taxon>Flavobacteriales</taxon>
        <taxon>Flavobacteriaceae</taxon>
        <taxon>Flavobacterium</taxon>
    </lineage>
</organism>
<dbReference type="Pfam" id="PF08239">
    <property type="entry name" value="SH3_3"/>
    <property type="match status" value="1"/>
</dbReference>
<feature type="compositionally biased region" description="Polar residues" evidence="1">
    <location>
        <begin position="9"/>
        <end position="62"/>
    </location>
</feature>
<feature type="domain" description="SH3b" evidence="2">
    <location>
        <begin position="95"/>
        <end position="167"/>
    </location>
</feature>
<dbReference type="Proteomes" id="UP000479938">
    <property type="component" value="Unassembled WGS sequence"/>
</dbReference>
<evidence type="ECO:0000259" key="2">
    <source>
        <dbReference type="PROSITE" id="PS51781"/>
    </source>
</evidence>
<sequence>MNVKGYYRSNGTYVQPHQRTSPNSTITDNYSYPGNYNPNVSYDNSASQTNYNGASQSSSNEGNEWVEGYFRSDGTYIKGYYIKKIREPKNYNGSSDKKYINTSQVNVRTTPEVAGNIINRLNYGDEITSLYISGEWEKVRVKKYNIKTYNYENYEGYINRRYLSISVSNKTVAYPSNSSIYSTGGNSDYDLPYKVTSQRAYFYSTPSVNSQNKTYLVYGELITAIGDSKYFIYVEFVNSNGIKTIGWILKSDITRY</sequence>
<accession>A0A6J4GVM0</accession>
<dbReference type="Gene3D" id="2.30.30.40">
    <property type="entry name" value="SH3 Domains"/>
    <property type="match status" value="1"/>
</dbReference>
<dbReference type="InterPro" id="IPR003646">
    <property type="entry name" value="SH3-like_bac-type"/>
</dbReference>
<name>A0A6J4GVM0_9FLAO</name>
<dbReference type="RefSeq" id="WP_173972844.1">
    <property type="nucleotide sequence ID" value="NZ_CAJGBH010000058.1"/>
</dbReference>